<dbReference type="Pfam" id="PF14907">
    <property type="entry name" value="NTP_transf_5"/>
    <property type="match status" value="1"/>
</dbReference>
<dbReference type="EMBL" id="LAZR01000577">
    <property type="protein sequence ID" value="KKN63835.1"/>
    <property type="molecule type" value="Genomic_DNA"/>
</dbReference>
<proteinExistence type="predicted"/>
<accession>A0A0F9S4S1</accession>
<name>A0A0F9S4S1_9ZZZZ</name>
<protein>
    <recommendedName>
        <fullName evidence="2">Nucleotidyltransferase family protein</fullName>
    </recommendedName>
</protein>
<sequence>MPFAPHQFTHVAGHGCVNELNFLLSAVETSLAPPSAKPASPGATGPVDPLRLIELARLNKLINVLPDKAEALPEGCGGLVAQIGQARLLSAMMNQRGLEAAAGITRLLTAQGIDHVHLKGPLQQVELYGSYHQKPSADTDLLVRPADRLEAGRVIQDEGYRAKDSQIALWWRLYLHERHFDHPERGTMIDLHHGLHQPGVPRPRNTESFLDTARDMTFQGTTFRIPDARHRVLLASISIVKAIIGREPALSAVVDLRAAHDKLTPEDRRSMMPLARALRLERVWMFAMRFVEAVFPAVPMPDFDDTPALPGLEADTLRAMIATPWVEDLPWLRRHLILSDLCGKDRLRYMHESAQSVLSGLFRKSLEMRASLKGKAE</sequence>
<evidence type="ECO:0008006" key="2">
    <source>
        <dbReference type="Google" id="ProtNLM"/>
    </source>
</evidence>
<gene>
    <name evidence="1" type="ORF">LCGC14_0497650</name>
</gene>
<organism evidence="1">
    <name type="scientific">marine sediment metagenome</name>
    <dbReference type="NCBI Taxonomy" id="412755"/>
    <lineage>
        <taxon>unclassified sequences</taxon>
        <taxon>metagenomes</taxon>
        <taxon>ecological metagenomes</taxon>
    </lineage>
</organism>
<evidence type="ECO:0000313" key="1">
    <source>
        <dbReference type="EMBL" id="KKN63835.1"/>
    </source>
</evidence>
<reference evidence="1" key="1">
    <citation type="journal article" date="2015" name="Nature">
        <title>Complex archaea that bridge the gap between prokaryotes and eukaryotes.</title>
        <authorList>
            <person name="Spang A."/>
            <person name="Saw J.H."/>
            <person name="Jorgensen S.L."/>
            <person name="Zaremba-Niedzwiedzka K."/>
            <person name="Martijn J."/>
            <person name="Lind A.E."/>
            <person name="van Eijk R."/>
            <person name="Schleper C."/>
            <person name="Guy L."/>
            <person name="Ettema T.J."/>
        </authorList>
    </citation>
    <scope>NUCLEOTIDE SEQUENCE</scope>
</reference>
<dbReference type="AlphaFoldDB" id="A0A0F9S4S1"/>
<comment type="caution">
    <text evidence="1">The sequence shown here is derived from an EMBL/GenBank/DDBJ whole genome shotgun (WGS) entry which is preliminary data.</text>
</comment>
<dbReference type="InterPro" id="IPR039498">
    <property type="entry name" value="NTP_transf_5"/>
</dbReference>